<dbReference type="InterPro" id="IPR011856">
    <property type="entry name" value="tRNA_endonuc-like_dom_sf"/>
</dbReference>
<dbReference type="NCBIfam" id="NF009150">
    <property type="entry name" value="PRK12497.1-3"/>
    <property type="match status" value="1"/>
</dbReference>
<dbReference type="HAMAP" id="MF_00048">
    <property type="entry name" value="UPF0102"/>
    <property type="match status" value="1"/>
</dbReference>
<dbReference type="EMBL" id="CP106753">
    <property type="protein sequence ID" value="UXY16744.1"/>
    <property type="molecule type" value="Genomic_DNA"/>
</dbReference>
<organism evidence="3 4">
    <name type="scientific">Chitiniphilus purpureus</name>
    <dbReference type="NCBI Taxonomy" id="2981137"/>
    <lineage>
        <taxon>Bacteria</taxon>
        <taxon>Pseudomonadati</taxon>
        <taxon>Pseudomonadota</taxon>
        <taxon>Betaproteobacteria</taxon>
        <taxon>Neisseriales</taxon>
        <taxon>Chitinibacteraceae</taxon>
        <taxon>Chitiniphilus</taxon>
    </lineage>
</organism>
<dbReference type="NCBIfam" id="NF009154">
    <property type="entry name" value="PRK12497.3-3"/>
    <property type="match status" value="1"/>
</dbReference>
<dbReference type="InterPro" id="IPR011335">
    <property type="entry name" value="Restrct_endonuc-II-like"/>
</dbReference>
<evidence type="ECO:0000256" key="2">
    <source>
        <dbReference type="HAMAP-Rule" id="MF_00048"/>
    </source>
</evidence>
<evidence type="ECO:0000313" key="4">
    <source>
        <dbReference type="Proteomes" id="UP001061302"/>
    </source>
</evidence>
<dbReference type="PANTHER" id="PTHR34039">
    <property type="entry name" value="UPF0102 PROTEIN YRAN"/>
    <property type="match status" value="1"/>
</dbReference>
<protein>
    <recommendedName>
        <fullName evidence="2">UPF0102 protein N8I74_06905</fullName>
    </recommendedName>
</protein>
<name>A0ABY6DQW5_9NEIS</name>
<sequence length="113" mass="12148">MTARGAAAEAQAADYLVRQGLRIVARNWRCRQGEIDLIARDGATLVFVEVRARADSRFGGAAASITAAKQARIAAAARHYLMTVSPLPPCRFDAVCIDGGRLQWLKNCFDAAG</sequence>
<dbReference type="RefSeq" id="WP_263126134.1">
    <property type="nucleotide sequence ID" value="NZ_CP106753.1"/>
</dbReference>
<gene>
    <name evidence="3" type="ORF">N8I74_06905</name>
</gene>
<dbReference type="Pfam" id="PF02021">
    <property type="entry name" value="UPF0102"/>
    <property type="match status" value="1"/>
</dbReference>
<comment type="similarity">
    <text evidence="1 2">Belongs to the UPF0102 family.</text>
</comment>
<dbReference type="InterPro" id="IPR003509">
    <property type="entry name" value="UPF0102_YraN-like"/>
</dbReference>
<evidence type="ECO:0000256" key="1">
    <source>
        <dbReference type="ARBA" id="ARBA00006738"/>
    </source>
</evidence>
<dbReference type="SUPFAM" id="SSF52980">
    <property type="entry name" value="Restriction endonuclease-like"/>
    <property type="match status" value="1"/>
</dbReference>
<reference evidence="3" key="1">
    <citation type="submission" date="2022-10" db="EMBL/GenBank/DDBJ databases">
        <title>Chitiniphilus purpureus sp. nov., a novel chitin-degrading bacterium isolated from crawfish pond sediment.</title>
        <authorList>
            <person name="Li K."/>
        </authorList>
    </citation>
    <scope>NUCLEOTIDE SEQUENCE</scope>
    <source>
        <strain evidence="3">CD1</strain>
    </source>
</reference>
<proteinExistence type="inferred from homology"/>
<dbReference type="Proteomes" id="UP001061302">
    <property type="component" value="Chromosome"/>
</dbReference>
<evidence type="ECO:0000313" key="3">
    <source>
        <dbReference type="EMBL" id="UXY16744.1"/>
    </source>
</evidence>
<accession>A0ABY6DQW5</accession>
<dbReference type="Gene3D" id="3.40.1350.10">
    <property type="match status" value="1"/>
</dbReference>
<dbReference type="PANTHER" id="PTHR34039:SF1">
    <property type="entry name" value="UPF0102 PROTEIN YRAN"/>
    <property type="match status" value="1"/>
</dbReference>
<keyword evidence="4" id="KW-1185">Reference proteome</keyword>
<dbReference type="NCBIfam" id="TIGR00252">
    <property type="entry name" value="YraN family protein"/>
    <property type="match status" value="1"/>
</dbReference>